<protein>
    <submittedName>
        <fullName evidence="2">Uncharacterized protein</fullName>
    </submittedName>
</protein>
<keyword evidence="3" id="KW-1185">Reference proteome</keyword>
<evidence type="ECO:0000313" key="2">
    <source>
        <dbReference type="EMBL" id="KAK7084115.1"/>
    </source>
</evidence>
<comment type="caution">
    <text evidence="2">The sequence shown here is derived from an EMBL/GenBank/DDBJ whole genome shotgun (WGS) entry which is preliminary data.</text>
</comment>
<name>A0AAN9AEX5_HALRR</name>
<feature type="region of interest" description="Disordered" evidence="1">
    <location>
        <begin position="150"/>
        <end position="172"/>
    </location>
</feature>
<dbReference type="EMBL" id="JAXCGZ010002263">
    <property type="protein sequence ID" value="KAK7084115.1"/>
    <property type="molecule type" value="Genomic_DNA"/>
</dbReference>
<sequence length="172" mass="19502">MKRDVGYVRRRMMMMKLPSGKAEEKESSRDLMESSVYSEALATELVAISSATSSPGLILRAVDNRNVVLLDSLIEHGQKEVIAHPAVQRYLNDVWMGSLDWAGWKFTAITLVTRWLHIREVSRSSLVQARKFKLFTGEVTTVARHHSRELGLAPDDARQKRGDAPDRRVKTQ</sequence>
<organism evidence="2 3">
    <name type="scientific">Halocaridina rubra</name>
    <name type="common">Hawaiian red shrimp</name>
    <dbReference type="NCBI Taxonomy" id="373956"/>
    <lineage>
        <taxon>Eukaryota</taxon>
        <taxon>Metazoa</taxon>
        <taxon>Ecdysozoa</taxon>
        <taxon>Arthropoda</taxon>
        <taxon>Crustacea</taxon>
        <taxon>Multicrustacea</taxon>
        <taxon>Malacostraca</taxon>
        <taxon>Eumalacostraca</taxon>
        <taxon>Eucarida</taxon>
        <taxon>Decapoda</taxon>
        <taxon>Pleocyemata</taxon>
        <taxon>Caridea</taxon>
        <taxon>Atyoidea</taxon>
        <taxon>Atyidae</taxon>
        <taxon>Halocaridina</taxon>
    </lineage>
</organism>
<evidence type="ECO:0000313" key="3">
    <source>
        <dbReference type="Proteomes" id="UP001381693"/>
    </source>
</evidence>
<evidence type="ECO:0000256" key="1">
    <source>
        <dbReference type="SAM" id="MobiDB-lite"/>
    </source>
</evidence>
<dbReference type="Proteomes" id="UP001381693">
    <property type="component" value="Unassembled WGS sequence"/>
</dbReference>
<dbReference type="AlphaFoldDB" id="A0AAN9AEX5"/>
<accession>A0AAN9AEX5</accession>
<proteinExistence type="predicted"/>
<gene>
    <name evidence="2" type="ORF">SK128_005219</name>
</gene>
<reference evidence="2 3" key="1">
    <citation type="submission" date="2023-11" db="EMBL/GenBank/DDBJ databases">
        <title>Halocaridina rubra genome assembly.</title>
        <authorList>
            <person name="Smith C."/>
        </authorList>
    </citation>
    <scope>NUCLEOTIDE SEQUENCE [LARGE SCALE GENOMIC DNA]</scope>
    <source>
        <strain evidence="2">EP-1</strain>
        <tissue evidence="2">Whole</tissue>
    </source>
</reference>
<feature type="compositionally biased region" description="Basic and acidic residues" evidence="1">
    <location>
        <begin position="155"/>
        <end position="172"/>
    </location>
</feature>